<feature type="coiled-coil region" evidence="1">
    <location>
        <begin position="30"/>
        <end position="57"/>
    </location>
</feature>
<keyword evidence="1" id="KW-0175">Coiled coil</keyword>
<dbReference type="Proteomes" id="UP001190700">
    <property type="component" value="Unassembled WGS sequence"/>
</dbReference>
<gene>
    <name evidence="3" type="ORF">CYMTET_14054</name>
</gene>
<proteinExistence type="predicted"/>
<accession>A0AAE0GH94</accession>
<dbReference type="EMBL" id="LGRX02005716">
    <property type="protein sequence ID" value="KAK3277977.1"/>
    <property type="molecule type" value="Genomic_DNA"/>
</dbReference>
<keyword evidence="4" id="KW-1185">Reference proteome</keyword>
<dbReference type="AlphaFoldDB" id="A0AAE0GH94"/>
<evidence type="ECO:0000256" key="1">
    <source>
        <dbReference type="SAM" id="Coils"/>
    </source>
</evidence>
<name>A0AAE0GH94_9CHLO</name>
<evidence type="ECO:0000313" key="3">
    <source>
        <dbReference type="EMBL" id="KAK3277977.1"/>
    </source>
</evidence>
<comment type="caution">
    <text evidence="3">The sequence shown here is derived from an EMBL/GenBank/DDBJ whole genome shotgun (WGS) entry which is preliminary data.</text>
</comment>
<feature type="region of interest" description="Disordered" evidence="2">
    <location>
        <begin position="1"/>
        <end position="24"/>
    </location>
</feature>
<evidence type="ECO:0000256" key="2">
    <source>
        <dbReference type="SAM" id="MobiDB-lite"/>
    </source>
</evidence>
<organism evidence="3 4">
    <name type="scientific">Cymbomonas tetramitiformis</name>
    <dbReference type="NCBI Taxonomy" id="36881"/>
    <lineage>
        <taxon>Eukaryota</taxon>
        <taxon>Viridiplantae</taxon>
        <taxon>Chlorophyta</taxon>
        <taxon>Pyramimonadophyceae</taxon>
        <taxon>Pyramimonadales</taxon>
        <taxon>Pyramimonadaceae</taxon>
        <taxon>Cymbomonas</taxon>
    </lineage>
</organism>
<reference evidence="3 4" key="1">
    <citation type="journal article" date="2015" name="Genome Biol. Evol.">
        <title>Comparative Genomics of a Bacterivorous Green Alga Reveals Evolutionary Causalities and Consequences of Phago-Mixotrophic Mode of Nutrition.</title>
        <authorList>
            <person name="Burns J.A."/>
            <person name="Paasch A."/>
            <person name="Narechania A."/>
            <person name="Kim E."/>
        </authorList>
    </citation>
    <scope>NUCLEOTIDE SEQUENCE [LARGE SCALE GENOMIC DNA]</scope>
    <source>
        <strain evidence="3 4">PLY_AMNH</strain>
    </source>
</reference>
<evidence type="ECO:0000313" key="4">
    <source>
        <dbReference type="Proteomes" id="UP001190700"/>
    </source>
</evidence>
<sequence>MVGGSKRMNITPQEQQKKDGAVPFATDSSARDYVANCAELEARLMKLSSEKSLLESELNKIAGSGKTIGEKHRKNYAERRIDQLSKEMSGIRMQLRPLR</sequence>
<protein>
    <submittedName>
        <fullName evidence="3">Uncharacterized protein</fullName>
    </submittedName>
</protein>